<sequence length="100" mass="10855">AVRVGGRKLHVVEPGAVGEKLGERAALHGRDVGPKVSRKHKHPPRPARVNVGGVHRVLHLVEYLAALAGHYLAVHAGIIARQRHALPGLQIQHAQLLTRR</sequence>
<comment type="caution">
    <text evidence="2">The sequence shown here is derived from an EMBL/GenBank/DDBJ whole genome shotgun (WGS) entry which is preliminary data.</text>
</comment>
<dbReference type="AlphaFoldDB" id="A0A699VWY5"/>
<gene>
    <name evidence="2" type="ORF">Tci_909977</name>
</gene>
<feature type="compositionally biased region" description="Basic and acidic residues" evidence="1">
    <location>
        <begin position="23"/>
        <end position="33"/>
    </location>
</feature>
<proteinExistence type="predicted"/>
<feature type="compositionally biased region" description="Basic residues" evidence="1">
    <location>
        <begin position="36"/>
        <end position="45"/>
    </location>
</feature>
<reference evidence="2" key="1">
    <citation type="journal article" date="2019" name="Sci. Rep.">
        <title>Draft genome of Tanacetum cinerariifolium, the natural source of mosquito coil.</title>
        <authorList>
            <person name="Yamashiro T."/>
            <person name="Shiraishi A."/>
            <person name="Satake H."/>
            <person name="Nakayama K."/>
        </authorList>
    </citation>
    <scope>NUCLEOTIDE SEQUENCE</scope>
</reference>
<feature type="non-terminal residue" evidence="2">
    <location>
        <position position="1"/>
    </location>
</feature>
<name>A0A699VWY5_TANCI</name>
<accession>A0A699VWY5</accession>
<feature type="region of interest" description="Disordered" evidence="1">
    <location>
        <begin position="23"/>
        <end position="49"/>
    </location>
</feature>
<evidence type="ECO:0000256" key="1">
    <source>
        <dbReference type="SAM" id="MobiDB-lite"/>
    </source>
</evidence>
<organism evidence="2">
    <name type="scientific">Tanacetum cinerariifolium</name>
    <name type="common">Dalmatian daisy</name>
    <name type="synonym">Chrysanthemum cinerariifolium</name>
    <dbReference type="NCBI Taxonomy" id="118510"/>
    <lineage>
        <taxon>Eukaryota</taxon>
        <taxon>Viridiplantae</taxon>
        <taxon>Streptophyta</taxon>
        <taxon>Embryophyta</taxon>
        <taxon>Tracheophyta</taxon>
        <taxon>Spermatophyta</taxon>
        <taxon>Magnoliopsida</taxon>
        <taxon>eudicotyledons</taxon>
        <taxon>Gunneridae</taxon>
        <taxon>Pentapetalae</taxon>
        <taxon>asterids</taxon>
        <taxon>campanulids</taxon>
        <taxon>Asterales</taxon>
        <taxon>Asteraceae</taxon>
        <taxon>Asteroideae</taxon>
        <taxon>Anthemideae</taxon>
        <taxon>Anthemidinae</taxon>
        <taxon>Tanacetum</taxon>
    </lineage>
</organism>
<evidence type="ECO:0000313" key="2">
    <source>
        <dbReference type="EMBL" id="GFD38008.1"/>
    </source>
</evidence>
<protein>
    <submittedName>
        <fullName evidence="2">Uncharacterized protein</fullName>
    </submittedName>
</protein>
<dbReference type="EMBL" id="BKCJ011494215">
    <property type="protein sequence ID" value="GFD38008.1"/>
    <property type="molecule type" value="Genomic_DNA"/>
</dbReference>